<dbReference type="GO" id="GO:0006412">
    <property type="term" value="P:translation"/>
    <property type="evidence" value="ECO:0007669"/>
    <property type="project" value="InterPro"/>
</dbReference>
<dbReference type="GO" id="GO:0003735">
    <property type="term" value="F:structural constituent of ribosome"/>
    <property type="evidence" value="ECO:0007669"/>
    <property type="project" value="TreeGrafter"/>
</dbReference>
<evidence type="ECO:0008006" key="11">
    <source>
        <dbReference type="Google" id="ProtNLM"/>
    </source>
</evidence>
<gene>
    <name evidence="9" type="primary">METTL17</name>
</gene>
<comment type="function">
    <text evidence="7">Mitochondrial ribosome (mitoribosome) assembly factor. Binds at the interface of the head and body domains of the mitochondrial small ribosomal subunit (mt-SSU), occluding the mRNA channel and preventing compaction of the head domain towards the body. Probable inactive methyltransferase: retains the characteristic folding and ability to bind S-adenosyl-L-methionine, but it probably lost its methyltransferase activity.</text>
</comment>
<evidence type="ECO:0000313" key="9">
    <source>
        <dbReference type="Ensembl" id="ENSDCDP00010012988.1"/>
    </source>
</evidence>
<keyword evidence="8" id="KW-0175">Coiled coil</keyword>
<evidence type="ECO:0000256" key="1">
    <source>
        <dbReference type="ARBA" id="ARBA00004173"/>
    </source>
</evidence>
<proteinExistence type="predicted"/>
<evidence type="ECO:0000256" key="7">
    <source>
        <dbReference type="ARBA" id="ARBA00045681"/>
    </source>
</evidence>
<sequence>MFVLGPRMFALWRPASPTSRAQSTVALPLVQPDFLNGGPHKKHPGVTNLKTLQLPEELQKGALMLIHAAQVNSLADRARRLSNLLWSRKRKVEDAQLRARAKTLEKSLLEAEKSLNRDEDESQLEARIRKKVFYELRRTTYHWSPLRYDEELGVVYMASRLAGGYAAVKRALYEIKKRDPAFSPHSLLDFGSGLGTAVWASHSLWPDSLKEMVCVDSSGAMNSLSDQLLRGGSEKNNPLIKEVYFRQFLPVSPKAQSDLVVAAFTLSELGSCEEREEATLTLWRKTSSYLVLVEHGTLEGYQILMEARESLLKNQDKVVVDKRKPSVFAPCPHELPCPLHQVSVPCNFIQSYCPLPLPGSPERLQEKFSYLIMARTKIVGDIGSEGLAWARLTAPVLRKPRHVHCQLCCSSGELRHVVVTARHHGRDTYRCARNSDWGDRLPVAVVETCSGNIE</sequence>
<dbReference type="InterPro" id="IPR052571">
    <property type="entry name" value="Mt_RNA_Methyltransferase"/>
</dbReference>
<keyword evidence="2" id="KW-0479">Metal-binding</keyword>
<keyword evidence="10" id="KW-1185">Reference proteome</keyword>
<dbReference type="PANTHER" id="PTHR13184">
    <property type="entry name" value="37S RIBOSOMAL PROTEIN S22"/>
    <property type="match status" value="1"/>
</dbReference>
<dbReference type="RefSeq" id="XP_028834042.1">
    <property type="nucleotide sequence ID" value="XM_028978209.1"/>
</dbReference>
<dbReference type="AlphaFoldDB" id="A0AAY4AW37"/>
<reference evidence="9" key="3">
    <citation type="submission" date="2025-09" db="UniProtKB">
        <authorList>
            <consortium name="Ensembl"/>
        </authorList>
    </citation>
    <scope>IDENTIFICATION</scope>
</reference>
<dbReference type="GeneTree" id="ENSGT00390000006103"/>
<dbReference type="GO" id="GO:0051536">
    <property type="term" value="F:iron-sulfur cluster binding"/>
    <property type="evidence" value="ECO:0007669"/>
    <property type="project" value="UniProtKB-KW"/>
</dbReference>
<reference evidence="9" key="2">
    <citation type="submission" date="2025-08" db="UniProtKB">
        <authorList>
            <consortium name="Ensembl"/>
        </authorList>
    </citation>
    <scope>IDENTIFICATION</scope>
</reference>
<keyword evidence="5" id="KW-0411">Iron-sulfur</keyword>
<evidence type="ECO:0000256" key="6">
    <source>
        <dbReference type="ARBA" id="ARBA00023128"/>
    </source>
</evidence>
<keyword evidence="4" id="KW-0408">Iron</keyword>
<reference evidence="9 10" key="1">
    <citation type="submission" date="2020-06" db="EMBL/GenBank/DDBJ databases">
        <authorList>
            <consortium name="Wellcome Sanger Institute Data Sharing"/>
        </authorList>
    </citation>
    <scope>NUCLEOTIDE SEQUENCE [LARGE SCALE GENOMIC DNA]</scope>
</reference>
<evidence type="ECO:0000256" key="3">
    <source>
        <dbReference type="ARBA" id="ARBA00022946"/>
    </source>
</evidence>
<evidence type="ECO:0000256" key="5">
    <source>
        <dbReference type="ARBA" id="ARBA00023014"/>
    </source>
</evidence>
<dbReference type="GO" id="GO:0008168">
    <property type="term" value="F:methyltransferase activity"/>
    <property type="evidence" value="ECO:0007669"/>
    <property type="project" value="InterPro"/>
</dbReference>
<accession>A0AAY4AW37</accession>
<organism evidence="9 10">
    <name type="scientific">Denticeps clupeoides</name>
    <name type="common">denticle herring</name>
    <dbReference type="NCBI Taxonomy" id="299321"/>
    <lineage>
        <taxon>Eukaryota</taxon>
        <taxon>Metazoa</taxon>
        <taxon>Chordata</taxon>
        <taxon>Craniata</taxon>
        <taxon>Vertebrata</taxon>
        <taxon>Euteleostomi</taxon>
        <taxon>Actinopterygii</taxon>
        <taxon>Neopterygii</taxon>
        <taxon>Teleostei</taxon>
        <taxon>Clupei</taxon>
        <taxon>Clupeiformes</taxon>
        <taxon>Denticipitoidei</taxon>
        <taxon>Denticipitidae</taxon>
        <taxon>Denticeps</taxon>
    </lineage>
</organism>
<dbReference type="Pfam" id="PF09243">
    <property type="entry name" value="Rsm22"/>
    <property type="match status" value="1"/>
</dbReference>
<evidence type="ECO:0000256" key="2">
    <source>
        <dbReference type="ARBA" id="ARBA00022723"/>
    </source>
</evidence>
<dbReference type="GeneID" id="114789118"/>
<dbReference type="InterPro" id="IPR015324">
    <property type="entry name" value="Ribosomal_Rsm22-like"/>
</dbReference>
<keyword evidence="3" id="KW-0809">Transit peptide</keyword>
<protein>
    <recommendedName>
        <fullName evidence="11">Methyltransferase-like protein 17, mitochondrial</fullName>
    </recommendedName>
</protein>
<dbReference type="PANTHER" id="PTHR13184:SF5">
    <property type="entry name" value="METHYLTRANSFERASE-LIKE PROTEIN 17, MITOCHONDRIAL"/>
    <property type="match status" value="1"/>
</dbReference>
<dbReference type="GO" id="GO:0005763">
    <property type="term" value="C:mitochondrial small ribosomal subunit"/>
    <property type="evidence" value="ECO:0007669"/>
    <property type="project" value="TreeGrafter"/>
</dbReference>
<evidence type="ECO:0000256" key="4">
    <source>
        <dbReference type="ARBA" id="ARBA00023004"/>
    </source>
</evidence>
<evidence type="ECO:0000313" key="10">
    <source>
        <dbReference type="Proteomes" id="UP000694580"/>
    </source>
</evidence>
<name>A0AAY4AW37_9TELE</name>
<comment type="subcellular location">
    <subcellularLocation>
        <location evidence="1">Mitochondrion</location>
    </subcellularLocation>
</comment>
<dbReference type="Proteomes" id="UP000694580">
    <property type="component" value="Chromosome 4"/>
</dbReference>
<evidence type="ECO:0000256" key="8">
    <source>
        <dbReference type="SAM" id="Coils"/>
    </source>
</evidence>
<dbReference type="Ensembl" id="ENSDCDT00010013691.1">
    <property type="protein sequence ID" value="ENSDCDP00010012988.1"/>
    <property type="gene ID" value="ENSDCDG00010005878.1"/>
</dbReference>
<feature type="coiled-coil region" evidence="8">
    <location>
        <begin position="92"/>
        <end position="121"/>
    </location>
</feature>
<dbReference type="GO" id="GO:0046872">
    <property type="term" value="F:metal ion binding"/>
    <property type="evidence" value="ECO:0007669"/>
    <property type="project" value="UniProtKB-KW"/>
</dbReference>
<keyword evidence="6" id="KW-0496">Mitochondrion</keyword>